<keyword evidence="2" id="KW-0472">Membrane</keyword>
<evidence type="ECO:0008006" key="5">
    <source>
        <dbReference type="Google" id="ProtNLM"/>
    </source>
</evidence>
<accession>A0ABW2KW18</accession>
<gene>
    <name evidence="3" type="ORF">ACFQPS_09385</name>
</gene>
<dbReference type="Proteomes" id="UP001596456">
    <property type="component" value="Unassembled WGS sequence"/>
</dbReference>
<organism evidence="3 4">
    <name type="scientific">Rhodocista pekingensis</name>
    <dbReference type="NCBI Taxonomy" id="201185"/>
    <lineage>
        <taxon>Bacteria</taxon>
        <taxon>Pseudomonadati</taxon>
        <taxon>Pseudomonadota</taxon>
        <taxon>Alphaproteobacteria</taxon>
        <taxon>Rhodospirillales</taxon>
        <taxon>Azospirillaceae</taxon>
        <taxon>Rhodocista</taxon>
    </lineage>
</organism>
<evidence type="ECO:0000256" key="1">
    <source>
        <dbReference type="SAM" id="MobiDB-lite"/>
    </source>
</evidence>
<protein>
    <recommendedName>
        <fullName evidence="5">NERD domain-containing protein</fullName>
    </recommendedName>
</protein>
<feature type="region of interest" description="Disordered" evidence="1">
    <location>
        <begin position="210"/>
        <end position="236"/>
    </location>
</feature>
<feature type="transmembrane region" description="Helical" evidence="2">
    <location>
        <begin position="16"/>
        <end position="38"/>
    </location>
</feature>
<comment type="caution">
    <text evidence="3">The sequence shown here is derived from an EMBL/GenBank/DDBJ whole genome shotgun (WGS) entry which is preliminary data.</text>
</comment>
<feature type="compositionally biased region" description="Low complexity" evidence="1">
    <location>
        <begin position="219"/>
        <end position="236"/>
    </location>
</feature>
<dbReference type="RefSeq" id="WP_377358416.1">
    <property type="nucleotide sequence ID" value="NZ_JBHTCM010000010.1"/>
</dbReference>
<sequence>MLSALPQQTGLTPGELVAAGALALVLAVLVLVLLLALVSRRRRMPSARQYDADLYKRRIVLDELPFEAIHDVRIHDGHGKVLKVDHVLRLPASVLLVHSGPHDVVGPVKANAGSGLWRYVAPGGKVGSFPNPVVRLHPLIQAIRGRFPLVRIRVLTVFPRSADLGPRPPKGTCVMDDFAKAIRDMAAEDGGASPALDAAWDTLSKAFSQASGRTGGRAGANRTGSGTGTTGRRVLS</sequence>
<keyword evidence="2" id="KW-1133">Transmembrane helix</keyword>
<name>A0ABW2KW18_9PROT</name>
<keyword evidence="2" id="KW-0812">Transmembrane</keyword>
<reference evidence="4" key="1">
    <citation type="journal article" date="2019" name="Int. J. Syst. Evol. Microbiol.">
        <title>The Global Catalogue of Microorganisms (GCM) 10K type strain sequencing project: providing services to taxonomists for standard genome sequencing and annotation.</title>
        <authorList>
            <consortium name="The Broad Institute Genomics Platform"/>
            <consortium name="The Broad Institute Genome Sequencing Center for Infectious Disease"/>
            <person name="Wu L."/>
            <person name="Ma J."/>
        </authorList>
    </citation>
    <scope>NUCLEOTIDE SEQUENCE [LARGE SCALE GENOMIC DNA]</scope>
    <source>
        <strain evidence="4">CGMCC 1.16275</strain>
    </source>
</reference>
<evidence type="ECO:0000313" key="4">
    <source>
        <dbReference type="Proteomes" id="UP001596456"/>
    </source>
</evidence>
<evidence type="ECO:0000313" key="3">
    <source>
        <dbReference type="EMBL" id="MFC7333373.1"/>
    </source>
</evidence>
<keyword evidence="4" id="KW-1185">Reference proteome</keyword>
<evidence type="ECO:0000256" key="2">
    <source>
        <dbReference type="SAM" id="Phobius"/>
    </source>
</evidence>
<proteinExistence type="predicted"/>
<dbReference type="EMBL" id="JBHTCM010000010">
    <property type="protein sequence ID" value="MFC7333373.1"/>
    <property type="molecule type" value="Genomic_DNA"/>
</dbReference>